<reference evidence="1 2" key="1">
    <citation type="submission" date="2018-08" db="EMBL/GenBank/DDBJ databases">
        <title>Aphanomyces genome sequencing and annotation.</title>
        <authorList>
            <person name="Minardi D."/>
            <person name="Oidtmann B."/>
            <person name="Van Der Giezen M."/>
            <person name="Studholme D.J."/>
        </authorList>
    </citation>
    <scope>NUCLEOTIDE SEQUENCE [LARGE SCALE GENOMIC DNA]</scope>
    <source>
        <strain evidence="1 2">NJM0002</strain>
    </source>
</reference>
<protein>
    <submittedName>
        <fullName evidence="1">Uncharacterized protein</fullName>
    </submittedName>
</protein>
<evidence type="ECO:0000313" key="2">
    <source>
        <dbReference type="Proteomes" id="UP000285060"/>
    </source>
</evidence>
<dbReference type="AlphaFoldDB" id="A0A418ANL1"/>
<keyword evidence="2" id="KW-1185">Reference proteome</keyword>
<comment type="caution">
    <text evidence="1">The sequence shown here is derived from an EMBL/GenBank/DDBJ whole genome shotgun (WGS) entry which is preliminary data.</text>
</comment>
<evidence type="ECO:0000313" key="1">
    <source>
        <dbReference type="EMBL" id="RHY26527.1"/>
    </source>
</evidence>
<proteinExistence type="predicted"/>
<name>A0A418ANL1_9STRA</name>
<organism evidence="1 2">
    <name type="scientific">Aphanomyces invadans</name>
    <dbReference type="NCBI Taxonomy" id="157072"/>
    <lineage>
        <taxon>Eukaryota</taxon>
        <taxon>Sar</taxon>
        <taxon>Stramenopiles</taxon>
        <taxon>Oomycota</taxon>
        <taxon>Saprolegniomycetes</taxon>
        <taxon>Saprolegniales</taxon>
        <taxon>Verrucalvaceae</taxon>
        <taxon>Aphanomyces</taxon>
    </lineage>
</organism>
<dbReference type="EMBL" id="QUSY01000978">
    <property type="protein sequence ID" value="RHY26527.1"/>
    <property type="molecule type" value="Genomic_DNA"/>
</dbReference>
<dbReference type="Proteomes" id="UP000285060">
    <property type="component" value="Unassembled WGS sequence"/>
</dbReference>
<sequence>MRSPVASPAAQPPDVAVPVSSLDTSKLEEKFAAVNRDFARVAIKGKDDAMKLQAKVSDWRDDVSTLATHIASQLQFCKSLRTSKAMTLIPNMTTGDSANDGPGEVDIFRVLRSDIRSLYDYRLSYLPSMVCAGLSSTSTKKR</sequence>
<gene>
    <name evidence="1" type="ORF">DYB32_007532</name>
</gene>
<accession>A0A418ANL1</accession>